<dbReference type="InParanoid" id="D3BEG6"/>
<evidence type="ECO:0000256" key="1">
    <source>
        <dbReference type="SAM" id="MobiDB-lite"/>
    </source>
</evidence>
<dbReference type="EMBL" id="ADBJ01000031">
    <property type="protein sequence ID" value="EFA80297.1"/>
    <property type="molecule type" value="Genomic_DNA"/>
</dbReference>
<dbReference type="CDD" id="cd01650">
    <property type="entry name" value="RT_nLTR_like"/>
    <property type="match status" value="1"/>
</dbReference>
<gene>
    <name evidence="3" type="ORF">PPL_07126</name>
</gene>
<proteinExistence type="predicted"/>
<name>D3BEG6_HETP5</name>
<reference evidence="3 4" key="1">
    <citation type="journal article" date="2011" name="Genome Res.">
        <title>Phylogeny-wide analysis of social amoeba genomes highlights ancient origins for complex intercellular communication.</title>
        <authorList>
            <person name="Heidel A.J."/>
            <person name="Lawal H.M."/>
            <person name="Felder M."/>
            <person name="Schilde C."/>
            <person name="Helps N.R."/>
            <person name="Tunggal B."/>
            <person name="Rivero F."/>
            <person name="John U."/>
            <person name="Schleicher M."/>
            <person name="Eichinger L."/>
            <person name="Platzer M."/>
            <person name="Noegel A.A."/>
            <person name="Schaap P."/>
            <person name="Gloeckner G."/>
        </authorList>
    </citation>
    <scope>NUCLEOTIDE SEQUENCE [LARGE SCALE GENOMIC DNA]</scope>
    <source>
        <strain evidence="4">ATCC 26659 / Pp 5 / PN500</strain>
    </source>
</reference>
<comment type="caution">
    <text evidence="3">The sequence shown here is derived from an EMBL/GenBank/DDBJ whole genome shotgun (WGS) entry which is preliminary data.</text>
</comment>
<evidence type="ECO:0000259" key="2">
    <source>
        <dbReference type="PROSITE" id="PS50878"/>
    </source>
</evidence>
<dbReference type="AlphaFoldDB" id="D3BEG6"/>
<dbReference type="InterPro" id="IPR000477">
    <property type="entry name" value="RT_dom"/>
</dbReference>
<keyword evidence="4" id="KW-1185">Reference proteome</keyword>
<dbReference type="GeneID" id="31362607"/>
<accession>D3BEG6</accession>
<protein>
    <submittedName>
        <fullName evidence="3">Pol</fullName>
    </submittedName>
</protein>
<feature type="region of interest" description="Disordered" evidence="1">
    <location>
        <begin position="246"/>
        <end position="311"/>
    </location>
</feature>
<dbReference type="InterPro" id="IPR043128">
    <property type="entry name" value="Rev_trsase/Diguanyl_cyclase"/>
</dbReference>
<feature type="domain" description="Reverse transcriptase" evidence="2">
    <location>
        <begin position="529"/>
        <end position="785"/>
    </location>
</feature>
<dbReference type="Gene3D" id="3.30.70.270">
    <property type="match status" value="1"/>
</dbReference>
<dbReference type="PANTHER" id="PTHR19446">
    <property type="entry name" value="REVERSE TRANSCRIPTASES"/>
    <property type="match status" value="1"/>
</dbReference>
<dbReference type="SUPFAM" id="SSF56672">
    <property type="entry name" value="DNA/RNA polymerases"/>
    <property type="match status" value="1"/>
</dbReference>
<organism evidence="3 4">
    <name type="scientific">Heterostelium pallidum (strain ATCC 26659 / Pp 5 / PN500)</name>
    <name type="common">Cellular slime mold</name>
    <name type="synonym">Polysphondylium pallidum</name>
    <dbReference type="NCBI Taxonomy" id="670386"/>
    <lineage>
        <taxon>Eukaryota</taxon>
        <taxon>Amoebozoa</taxon>
        <taxon>Evosea</taxon>
        <taxon>Eumycetozoa</taxon>
        <taxon>Dictyostelia</taxon>
        <taxon>Acytosteliales</taxon>
        <taxon>Acytosteliaceae</taxon>
        <taxon>Heterostelium</taxon>
    </lineage>
</organism>
<evidence type="ECO:0000313" key="3">
    <source>
        <dbReference type="EMBL" id="EFA80297.1"/>
    </source>
</evidence>
<dbReference type="PROSITE" id="PS50878">
    <property type="entry name" value="RT_POL"/>
    <property type="match status" value="1"/>
</dbReference>
<dbReference type="Proteomes" id="UP000001396">
    <property type="component" value="Unassembled WGS sequence"/>
</dbReference>
<feature type="compositionally biased region" description="Low complexity" evidence="1">
    <location>
        <begin position="274"/>
        <end position="307"/>
    </location>
</feature>
<dbReference type="RefSeq" id="XP_020432417.1">
    <property type="nucleotide sequence ID" value="XM_020577969.1"/>
</dbReference>
<dbReference type="Pfam" id="PF00078">
    <property type="entry name" value="RVT_1"/>
    <property type="match status" value="1"/>
</dbReference>
<feature type="compositionally biased region" description="Polar residues" evidence="1">
    <location>
        <begin position="252"/>
        <end position="273"/>
    </location>
</feature>
<dbReference type="InterPro" id="IPR043502">
    <property type="entry name" value="DNA/RNA_pol_sf"/>
</dbReference>
<evidence type="ECO:0000313" key="4">
    <source>
        <dbReference type="Proteomes" id="UP000001396"/>
    </source>
</evidence>
<sequence>MDQTKELNNQTQETFASVASKATQAEYTNTLSTLEDRFKLLEKVISHHRIPTTTPAFGCLLVGKIKYTTESTLTTDELNAIIGKLPNCNATTSTKNNRTTLSVTTENHTQTDILLNGNYTFKCNKTEGTIDFNVIGAHRVNIKIPVIVAVDRTQTEDFLRVMCGRIPQLVKIKHLDKACIVTGYFKEKTDLDTSLKRVIYESFELSTSAPKGIIGNPGTNHQTFSPTIPTTIPPPARLNILPSNSKRMRFGNKQNSKAVSTKPSNTQHNKQIPTTNNVTDSNNNTVVNSQQTSTVNVTTNDNSNSDTILTNSKLPNTATITTTTTTTQTATSNNPSTNNVAAITVPTQGTSTTEATGDFNYNLNELNTFKNDNPFAKFINSFSLHDTCYSNDFTRTQNGPHGLSFSRLDGYFISTPNTNTNFQFNISKPKNSKIKSDHLATFLTIKLDKINFPNIHTKPTQNNNNYFITRSKLGKNEPETLANFTENELTSAVSNSSNRKSPGHDLLLNEIIKLLPESALKILLHIYNSSLLLGDIPTDWKLGIVYPIFKDGNQCELDNYRAITLLPNTYKLFMYIINNRVQHTTENKPTNLNFAESQYGFRNKRSTTMPLHIINNIITDANIFNKDLWLIFVDIIKAFDSIELWSIIEGLEWKGVDIHTINFIKNINTNCYIQIITPFGLTNRILTGRGVKQGCPLSPALWNFVIDPILHYLNRLNSGYRILRSHKPINNLAVADDIILMESTRNLAQLLLNRLNDFLTYHGLLINNKKSAFIGKTYKYLGVHILPTQTWSNHTNHVKNKITPTLESLARNTLYSDQYVRAINAITSPAITYGMGIINYSPTTLKQFDILNRKVIKHRKFWLNNTASNLFHSSTDMFGLNLTSMTDANEYLTAHSFYRLLNLENTILNTSTFSLWRKLQSIHADPTLLFIDTSIKKLKKTSHFLFFSICKKYGIKLNSNHPLINPINRLDQPDFYFQHNSIIKSKLVNNESKNTNAKQLFIINNNTYSIIKPKALEDLNLNNIDKSQLRYFRTTLCDKEQASSGIIKNSIKIKINLIKSYTPTNQITPPSTTQHTTLQLPTNSLSLPTAIHKIYTDGSCHKQIEKENTTNLNLFSFFSLFYIFFFPGLLS</sequence>
<dbReference type="STRING" id="670386.D3BEG6"/>